<proteinExistence type="predicted"/>
<dbReference type="InterPro" id="IPR038389">
    <property type="entry name" value="PSMG2_sf"/>
</dbReference>
<dbReference type="AlphaFoldDB" id="T1AR73"/>
<gene>
    <name evidence="1" type="ORF">B1A_10563</name>
</gene>
<protein>
    <submittedName>
        <fullName evidence="1">Protein containing DUF75</fullName>
    </submittedName>
</protein>
<name>T1AR73_9ZZZZ</name>
<sequence>GPKRLDELVKKGVSAAESAVIFGIGGALLNECIISKLPALSLLTHVSSTLPDPDSVLTLIKSLNDMYDLKIKTDVLEMTVSKIHEELDRVVKEYNESRNIPTMKKTPETMYG</sequence>
<reference evidence="1" key="1">
    <citation type="submission" date="2013-08" db="EMBL/GenBank/DDBJ databases">
        <authorList>
            <person name="Mendez C."/>
            <person name="Richter M."/>
            <person name="Ferrer M."/>
            <person name="Sanchez J."/>
        </authorList>
    </citation>
    <scope>NUCLEOTIDE SEQUENCE</scope>
</reference>
<dbReference type="EMBL" id="AUZX01007533">
    <property type="protein sequence ID" value="EQD59048.1"/>
    <property type="molecule type" value="Genomic_DNA"/>
</dbReference>
<dbReference type="PANTHER" id="PTHR35610:SF7">
    <property type="entry name" value="3-ISOPROPYLMALATE DEHYDRATASE"/>
    <property type="match status" value="1"/>
</dbReference>
<reference evidence="1" key="2">
    <citation type="journal article" date="2014" name="ISME J.">
        <title>Microbial stratification in low pH oxic and suboxic macroscopic growths along an acid mine drainage.</title>
        <authorList>
            <person name="Mendez-Garcia C."/>
            <person name="Mesa V."/>
            <person name="Sprenger R.R."/>
            <person name="Richter M."/>
            <person name="Diez M.S."/>
            <person name="Solano J."/>
            <person name="Bargiela R."/>
            <person name="Golyshina O.V."/>
            <person name="Manteca A."/>
            <person name="Ramos J.L."/>
            <person name="Gallego J.R."/>
            <person name="Llorente I."/>
            <person name="Martins Dos Santos V.A."/>
            <person name="Jensen O.N."/>
            <person name="Pelaez A.I."/>
            <person name="Sanchez J."/>
            <person name="Ferrer M."/>
        </authorList>
    </citation>
    <scope>NUCLEOTIDE SEQUENCE</scope>
</reference>
<feature type="non-terminal residue" evidence="1">
    <location>
        <position position="1"/>
    </location>
</feature>
<dbReference type="Gene3D" id="3.40.50.10900">
    <property type="entry name" value="PAC-like subunit"/>
    <property type="match status" value="1"/>
</dbReference>
<accession>T1AR73</accession>
<dbReference type="SUPFAM" id="SSF159659">
    <property type="entry name" value="Cgl1923-like"/>
    <property type="match status" value="1"/>
</dbReference>
<dbReference type="InterPro" id="IPR019151">
    <property type="entry name" value="Proteasome_assmbl_chaperone_2"/>
</dbReference>
<dbReference type="Pfam" id="PF09754">
    <property type="entry name" value="PAC2"/>
    <property type="match status" value="1"/>
</dbReference>
<organism evidence="1">
    <name type="scientific">mine drainage metagenome</name>
    <dbReference type="NCBI Taxonomy" id="410659"/>
    <lineage>
        <taxon>unclassified sequences</taxon>
        <taxon>metagenomes</taxon>
        <taxon>ecological metagenomes</taxon>
    </lineage>
</organism>
<evidence type="ECO:0000313" key="1">
    <source>
        <dbReference type="EMBL" id="EQD59048.1"/>
    </source>
</evidence>
<comment type="caution">
    <text evidence="1">The sequence shown here is derived from an EMBL/GenBank/DDBJ whole genome shotgun (WGS) entry which is preliminary data.</text>
</comment>
<dbReference type="PANTHER" id="PTHR35610">
    <property type="entry name" value="3-ISOPROPYLMALATE DEHYDRATASE-RELATED"/>
    <property type="match status" value="1"/>
</dbReference>